<evidence type="ECO:0000256" key="3">
    <source>
        <dbReference type="ARBA" id="ARBA00023163"/>
    </source>
</evidence>
<dbReference type="SUPFAM" id="SSF46689">
    <property type="entry name" value="Homeodomain-like"/>
    <property type="match status" value="2"/>
</dbReference>
<dbReference type="InterPro" id="IPR018060">
    <property type="entry name" value="HTH_AraC"/>
</dbReference>
<evidence type="ECO:0000256" key="2">
    <source>
        <dbReference type="ARBA" id="ARBA00023125"/>
    </source>
</evidence>
<dbReference type="InterPro" id="IPR009057">
    <property type="entry name" value="Homeodomain-like_sf"/>
</dbReference>
<keyword evidence="6" id="KW-1185">Reference proteome</keyword>
<name>C4GDP6_9FIRM</name>
<comment type="caution">
    <text evidence="5">The sequence shown here is derived from an EMBL/GenBank/DDBJ whole genome shotgun (WGS) entry which is preliminary data.</text>
</comment>
<organism evidence="5 6">
    <name type="scientific">Shuttleworthella satelles DSM 14600</name>
    <dbReference type="NCBI Taxonomy" id="626523"/>
    <lineage>
        <taxon>Bacteria</taxon>
        <taxon>Bacillati</taxon>
        <taxon>Bacillota</taxon>
        <taxon>Clostridia</taxon>
        <taxon>Lachnospirales</taxon>
        <taxon>Lachnospiraceae</taxon>
        <taxon>Shuttleworthella</taxon>
    </lineage>
</organism>
<dbReference type="eggNOG" id="COG2207">
    <property type="taxonomic scope" value="Bacteria"/>
</dbReference>
<accession>C4GDP6</accession>
<proteinExistence type="predicted"/>
<evidence type="ECO:0000313" key="5">
    <source>
        <dbReference type="EMBL" id="EEP27525.1"/>
    </source>
</evidence>
<evidence type="ECO:0000256" key="1">
    <source>
        <dbReference type="ARBA" id="ARBA00023015"/>
    </source>
</evidence>
<sequence length="302" mass="34896">MQQLATRLGIKDDRKMDLSSFYIHFPRVLERGEFESFLHAFSKSYLGRDDFAQIRLPLSLPRPTDLLSVQGRKTEQAAFSLLEDRYAKEAEGLRYITEGNASAAEAAFTDHVFDSLENRAPSSLRSNKNYLIVCNTLFRKATEAAGVHPYYLNEISRKFAIRIENMQELPQNYSFRRDMIHQYCNLVQSHRSGDQSELISRVNNYIDANLDGDLSLQFIANYYSVNKSYLSTRFKKEMGQTLSSYILDRRLDRAIYLLNIDAGSIQEIAVACGIPDLSYFTKLFHREKKMTPSQYRKIIRSS</sequence>
<dbReference type="HOGENOM" id="CLU_036605_5_0_9"/>
<feature type="domain" description="HTH araC/xylS-type" evidence="4">
    <location>
        <begin position="200"/>
        <end position="298"/>
    </location>
</feature>
<dbReference type="GO" id="GO:0003700">
    <property type="term" value="F:DNA-binding transcription factor activity"/>
    <property type="evidence" value="ECO:0007669"/>
    <property type="project" value="InterPro"/>
</dbReference>
<keyword evidence="1" id="KW-0805">Transcription regulation</keyword>
<protein>
    <submittedName>
        <fullName evidence="5">Transcriptional regulator, AraC family</fullName>
    </submittedName>
</protein>
<dbReference type="PANTHER" id="PTHR43280:SF34">
    <property type="entry name" value="ARAC-FAMILY TRANSCRIPTIONAL REGULATOR"/>
    <property type="match status" value="1"/>
</dbReference>
<keyword evidence="2" id="KW-0238">DNA-binding</keyword>
<dbReference type="GO" id="GO:0043565">
    <property type="term" value="F:sequence-specific DNA binding"/>
    <property type="evidence" value="ECO:0007669"/>
    <property type="project" value="InterPro"/>
</dbReference>
<dbReference type="Pfam" id="PF12833">
    <property type="entry name" value="HTH_18"/>
    <property type="match status" value="1"/>
</dbReference>
<dbReference type="PANTHER" id="PTHR43280">
    <property type="entry name" value="ARAC-FAMILY TRANSCRIPTIONAL REGULATOR"/>
    <property type="match status" value="1"/>
</dbReference>
<dbReference type="SMART" id="SM00342">
    <property type="entry name" value="HTH_ARAC"/>
    <property type="match status" value="1"/>
</dbReference>
<evidence type="ECO:0000259" key="4">
    <source>
        <dbReference type="PROSITE" id="PS01124"/>
    </source>
</evidence>
<dbReference type="AlphaFoldDB" id="C4GDP6"/>
<gene>
    <name evidence="5" type="ORF">GCWU000342_02220</name>
</gene>
<dbReference type="Proteomes" id="UP000003494">
    <property type="component" value="Unassembled WGS sequence"/>
</dbReference>
<reference evidence="5" key="1">
    <citation type="submission" date="2009-04" db="EMBL/GenBank/DDBJ databases">
        <authorList>
            <person name="Weinstock G."/>
            <person name="Sodergren E."/>
            <person name="Clifton S."/>
            <person name="Fulton L."/>
            <person name="Fulton B."/>
            <person name="Courtney L."/>
            <person name="Fronick C."/>
            <person name="Harrison M."/>
            <person name="Strong C."/>
            <person name="Farmer C."/>
            <person name="Delahaunty K."/>
            <person name="Markovic C."/>
            <person name="Hall O."/>
            <person name="Minx P."/>
            <person name="Tomlinson C."/>
            <person name="Mitreva M."/>
            <person name="Nelson J."/>
            <person name="Hou S."/>
            <person name="Wollam A."/>
            <person name="Pepin K.H."/>
            <person name="Johnson M."/>
            <person name="Bhonagiri V."/>
            <person name="Nash W.E."/>
            <person name="Warren W."/>
            <person name="Chinwalla A."/>
            <person name="Mardis E.R."/>
            <person name="Wilson R.K."/>
        </authorList>
    </citation>
    <scope>NUCLEOTIDE SEQUENCE [LARGE SCALE GENOMIC DNA]</scope>
    <source>
        <strain evidence="5">DSM 14600</strain>
    </source>
</reference>
<keyword evidence="3" id="KW-0804">Transcription</keyword>
<dbReference type="PROSITE" id="PS01124">
    <property type="entry name" value="HTH_ARAC_FAMILY_2"/>
    <property type="match status" value="1"/>
</dbReference>
<dbReference type="Gene3D" id="1.10.10.60">
    <property type="entry name" value="Homeodomain-like"/>
    <property type="match status" value="2"/>
</dbReference>
<dbReference type="STRING" id="626523.GCWU000342_02220"/>
<evidence type="ECO:0000313" key="6">
    <source>
        <dbReference type="Proteomes" id="UP000003494"/>
    </source>
</evidence>
<dbReference type="EMBL" id="ACIP02000007">
    <property type="protein sequence ID" value="EEP27525.1"/>
    <property type="molecule type" value="Genomic_DNA"/>
</dbReference>